<sequence length="238" mass="25285">MDMSLAQAEAAILARDLQQLLLDAVPLSCRLPRATLPNYDNVPGNLMLSSLGLTLGQRVLLDDMKVGIFAPVSKISKCVDQPPSPVKKKASSAGLDPEGADVEVGDQVLVAGQKLGVVRFYGKTDFAPAQKKKASSAGLDPEGADVEVGDQVLVAGQKLGVVRFYGKTDFAPVDVCWKQETNASLFLCSSRIGGPKDGGQADGAMVKKVHQVTMAQPKRNFNTMRSPKDLTSESSISR</sequence>
<proteinExistence type="predicted"/>
<comment type="caution">
    <text evidence="2">The sequence shown here is derived from an EMBL/GenBank/DDBJ whole genome shotgun (WGS) entry which is preliminary data.</text>
</comment>
<dbReference type="GO" id="GO:0031122">
    <property type="term" value="P:cytoplasmic microtubule organization"/>
    <property type="evidence" value="ECO:0007669"/>
    <property type="project" value="TreeGrafter"/>
</dbReference>
<dbReference type="GO" id="GO:0005938">
    <property type="term" value="C:cell cortex"/>
    <property type="evidence" value="ECO:0007669"/>
    <property type="project" value="TreeGrafter"/>
</dbReference>
<reference evidence="2" key="1">
    <citation type="submission" date="2021-05" db="EMBL/GenBank/DDBJ databases">
        <authorList>
            <person name="Tigano A."/>
        </authorList>
    </citation>
    <scope>NUCLEOTIDE SEQUENCE</scope>
</reference>
<dbReference type="Gene3D" id="2.30.30.190">
    <property type="entry name" value="CAP Gly-rich-like domain"/>
    <property type="match status" value="2"/>
</dbReference>
<dbReference type="GO" id="GO:0051010">
    <property type="term" value="F:microtubule plus-end binding"/>
    <property type="evidence" value="ECO:0007669"/>
    <property type="project" value="TreeGrafter"/>
</dbReference>
<dbReference type="GO" id="GO:0005634">
    <property type="term" value="C:nucleus"/>
    <property type="evidence" value="ECO:0007669"/>
    <property type="project" value="TreeGrafter"/>
</dbReference>
<keyword evidence="3" id="KW-1185">Reference proteome</keyword>
<accession>A0A8S4BPU0</accession>
<dbReference type="InterPro" id="IPR036859">
    <property type="entry name" value="CAP-Gly_dom_sf"/>
</dbReference>
<evidence type="ECO:0000313" key="3">
    <source>
        <dbReference type="Proteomes" id="UP000677803"/>
    </source>
</evidence>
<dbReference type="EMBL" id="CAJRST010037777">
    <property type="protein sequence ID" value="CAG6008619.1"/>
    <property type="molecule type" value="Genomic_DNA"/>
</dbReference>
<name>A0A8S4BPU0_9TELE</name>
<dbReference type="GO" id="GO:0035371">
    <property type="term" value="C:microtubule plus-end"/>
    <property type="evidence" value="ECO:0007669"/>
    <property type="project" value="TreeGrafter"/>
</dbReference>
<dbReference type="SUPFAM" id="SSF74924">
    <property type="entry name" value="Cap-Gly domain"/>
    <property type="match status" value="2"/>
</dbReference>
<evidence type="ECO:0000256" key="1">
    <source>
        <dbReference type="SAM" id="MobiDB-lite"/>
    </source>
</evidence>
<dbReference type="PANTHER" id="PTHR18916:SF77">
    <property type="entry name" value="CAP-GLY DOMAIN-CONTAINING LINKER PROTEIN 3"/>
    <property type="match status" value="1"/>
</dbReference>
<protein>
    <submittedName>
        <fullName evidence="2">(Atlantic silverside) hypothetical protein</fullName>
    </submittedName>
</protein>
<feature type="region of interest" description="Disordered" evidence="1">
    <location>
        <begin position="217"/>
        <end position="238"/>
    </location>
</feature>
<dbReference type="OrthoDB" id="2130750at2759"/>
<dbReference type="PANTHER" id="PTHR18916">
    <property type="entry name" value="DYNACTIN 1-RELATED MICROTUBULE-BINDING"/>
    <property type="match status" value="1"/>
</dbReference>
<dbReference type="Proteomes" id="UP000677803">
    <property type="component" value="Unassembled WGS sequence"/>
</dbReference>
<gene>
    <name evidence="2" type="ORF">MMEN_LOCUS18898</name>
</gene>
<evidence type="ECO:0000313" key="2">
    <source>
        <dbReference type="EMBL" id="CAG6008619.1"/>
    </source>
</evidence>
<organism evidence="2 3">
    <name type="scientific">Menidia menidia</name>
    <name type="common">Atlantic silverside</name>
    <dbReference type="NCBI Taxonomy" id="238744"/>
    <lineage>
        <taxon>Eukaryota</taxon>
        <taxon>Metazoa</taxon>
        <taxon>Chordata</taxon>
        <taxon>Craniata</taxon>
        <taxon>Vertebrata</taxon>
        <taxon>Euteleostomi</taxon>
        <taxon>Actinopterygii</taxon>
        <taxon>Neopterygii</taxon>
        <taxon>Teleostei</taxon>
        <taxon>Neoteleostei</taxon>
        <taxon>Acanthomorphata</taxon>
        <taxon>Ovalentaria</taxon>
        <taxon>Atherinomorphae</taxon>
        <taxon>Atheriniformes</taxon>
        <taxon>Atherinopsidae</taxon>
        <taxon>Menidiinae</taxon>
        <taxon>Menidia</taxon>
    </lineage>
</organism>
<dbReference type="AlphaFoldDB" id="A0A8S4BPU0"/>